<dbReference type="Proteomes" id="UP000186922">
    <property type="component" value="Unassembled WGS sequence"/>
</dbReference>
<feature type="compositionally biased region" description="Pro residues" evidence="1">
    <location>
        <begin position="200"/>
        <end position="214"/>
    </location>
</feature>
<evidence type="ECO:0000256" key="1">
    <source>
        <dbReference type="SAM" id="MobiDB-lite"/>
    </source>
</evidence>
<keyword evidence="2" id="KW-0732">Signal</keyword>
<evidence type="ECO:0000313" key="4">
    <source>
        <dbReference type="Proteomes" id="UP000186922"/>
    </source>
</evidence>
<organism evidence="3 4">
    <name type="scientific">Ramazzottius varieornatus</name>
    <name type="common">Water bear</name>
    <name type="synonym">Tardigrade</name>
    <dbReference type="NCBI Taxonomy" id="947166"/>
    <lineage>
        <taxon>Eukaryota</taxon>
        <taxon>Metazoa</taxon>
        <taxon>Ecdysozoa</taxon>
        <taxon>Tardigrada</taxon>
        <taxon>Eutardigrada</taxon>
        <taxon>Parachela</taxon>
        <taxon>Hypsibioidea</taxon>
        <taxon>Ramazzottiidae</taxon>
        <taxon>Ramazzottius</taxon>
    </lineage>
</organism>
<evidence type="ECO:0000256" key="2">
    <source>
        <dbReference type="SAM" id="SignalP"/>
    </source>
</evidence>
<dbReference type="PROSITE" id="PS51257">
    <property type="entry name" value="PROKAR_LIPOPROTEIN"/>
    <property type="match status" value="1"/>
</dbReference>
<comment type="caution">
    <text evidence="3">The sequence shown here is derived from an EMBL/GenBank/DDBJ whole genome shotgun (WGS) entry which is preliminary data.</text>
</comment>
<dbReference type="EMBL" id="BDGG01000001">
    <property type="protein sequence ID" value="GAU89522.1"/>
    <property type="molecule type" value="Genomic_DNA"/>
</dbReference>
<name>A0A1D1UPE8_RAMVA</name>
<sequence length="339" mass="36667">MDSRSGFIAILVLVVQGCLSAAQDDTSLGGRKIPLVREEAFFTESGDGGTDLMGIDFTVQYFCMFFSNSSYACKSDCLDGTNLFTRNVPDKPDLKYTDLNCSIDIPPTGAVWRGQQGILKNSYVDRTIKPPYIVATCAFYTSGWYECQGVADCSAGNVGFLTCAGSAPWRGYYQGTAEHGFTGNITAEAMNAPPMMNPSGPSPVQPGRPGPGDMPPTRVPLTSPTGVAKKVVASCEKFAETDSSCYSVAKSCGTIAGKRSCNSKHVPIRPRNDELYRIFDLVVSSLEESSVAKAADIVAQCHFYDNREYTCGFPFAADFRQSPSFSLRPTTGTFYRASY</sequence>
<evidence type="ECO:0000313" key="3">
    <source>
        <dbReference type="EMBL" id="GAU89522.1"/>
    </source>
</evidence>
<dbReference type="OrthoDB" id="10065602at2759"/>
<proteinExistence type="predicted"/>
<protein>
    <submittedName>
        <fullName evidence="3">Uncharacterized protein</fullName>
    </submittedName>
</protein>
<accession>A0A1D1UPE8</accession>
<dbReference type="AlphaFoldDB" id="A0A1D1UPE8"/>
<feature type="chain" id="PRO_5008897458" evidence="2">
    <location>
        <begin position="21"/>
        <end position="339"/>
    </location>
</feature>
<gene>
    <name evidence="3" type="primary">RvY_02066</name>
    <name evidence="3" type="synonym">RvY_02066.1</name>
    <name evidence="3" type="ORF">RvY_02066-1</name>
</gene>
<feature type="signal peptide" evidence="2">
    <location>
        <begin position="1"/>
        <end position="20"/>
    </location>
</feature>
<keyword evidence="4" id="KW-1185">Reference proteome</keyword>
<reference evidence="3 4" key="1">
    <citation type="journal article" date="2016" name="Nat. Commun.">
        <title>Extremotolerant tardigrade genome and improved radiotolerance of human cultured cells by tardigrade-unique protein.</title>
        <authorList>
            <person name="Hashimoto T."/>
            <person name="Horikawa D.D."/>
            <person name="Saito Y."/>
            <person name="Kuwahara H."/>
            <person name="Kozuka-Hata H."/>
            <person name="Shin-I T."/>
            <person name="Minakuchi Y."/>
            <person name="Ohishi K."/>
            <person name="Motoyama A."/>
            <person name="Aizu T."/>
            <person name="Enomoto A."/>
            <person name="Kondo K."/>
            <person name="Tanaka S."/>
            <person name="Hara Y."/>
            <person name="Koshikawa S."/>
            <person name="Sagara H."/>
            <person name="Miura T."/>
            <person name="Yokobori S."/>
            <person name="Miyagawa K."/>
            <person name="Suzuki Y."/>
            <person name="Kubo T."/>
            <person name="Oyama M."/>
            <person name="Kohara Y."/>
            <person name="Fujiyama A."/>
            <person name="Arakawa K."/>
            <person name="Katayama T."/>
            <person name="Toyoda A."/>
            <person name="Kunieda T."/>
        </authorList>
    </citation>
    <scope>NUCLEOTIDE SEQUENCE [LARGE SCALE GENOMIC DNA]</scope>
    <source>
        <strain evidence="3 4">YOKOZUNA-1</strain>
    </source>
</reference>
<feature type="region of interest" description="Disordered" evidence="1">
    <location>
        <begin position="195"/>
        <end position="214"/>
    </location>
</feature>